<protein>
    <recommendedName>
        <fullName evidence="4">Zinc knuckle-domain-containing protein</fullName>
    </recommendedName>
</protein>
<comment type="caution">
    <text evidence="2">The sequence shown here is derived from an EMBL/GenBank/DDBJ whole genome shotgun (WGS) entry which is preliminary data.</text>
</comment>
<feature type="region of interest" description="Disordered" evidence="1">
    <location>
        <begin position="98"/>
        <end position="298"/>
    </location>
</feature>
<feature type="compositionally biased region" description="Polar residues" evidence="1">
    <location>
        <begin position="174"/>
        <end position="183"/>
    </location>
</feature>
<evidence type="ECO:0008006" key="4">
    <source>
        <dbReference type="Google" id="ProtNLM"/>
    </source>
</evidence>
<dbReference type="Pfam" id="PF13917">
    <property type="entry name" value="zf-CCHC_3"/>
    <property type="match status" value="1"/>
</dbReference>
<keyword evidence="3" id="KW-1185">Reference proteome</keyword>
<evidence type="ECO:0000256" key="1">
    <source>
        <dbReference type="SAM" id="MobiDB-lite"/>
    </source>
</evidence>
<dbReference type="AlphaFoldDB" id="A0A9N8KFW3"/>
<dbReference type="EMBL" id="CAINUL010000003">
    <property type="protein sequence ID" value="CAD0108964.1"/>
    <property type="molecule type" value="Genomic_DNA"/>
</dbReference>
<proteinExistence type="predicted"/>
<feature type="region of interest" description="Disordered" evidence="1">
    <location>
        <begin position="1"/>
        <end position="23"/>
    </location>
</feature>
<sequence length="298" mass="33590">TPIHFRSMNRYGRPGFVGGASSNNRASANTICQKCLSKGHYSYECKAQAQERPYISRPSRSQQLLNPKLKPKLANIAPTPTPTEQECVKYYLGTISSATQKPAQERPRKRSLDDMDDHRSSRKRSRSAASFSSASVSTISTRSPSPQRPRNRHDAKQEREASATGGAGDKRMHPSNSVTSPDHMQSFEAHGRNTRMRRNSRSPSERGRRRGRSANSEIRMRSASDRNTLKEGRGLTPVRRPDDADNNSMLGQRTDLERADYKAYRDQDREMKDVPGGERPRSLSPFSKRVALTQTMNR</sequence>
<feature type="non-terminal residue" evidence="2">
    <location>
        <position position="1"/>
    </location>
</feature>
<name>A0A9N8KFW3_9PEZI</name>
<evidence type="ECO:0000313" key="3">
    <source>
        <dbReference type="Proteomes" id="UP000745764"/>
    </source>
</evidence>
<feature type="compositionally biased region" description="Basic and acidic residues" evidence="1">
    <location>
        <begin position="254"/>
        <end position="281"/>
    </location>
</feature>
<feature type="compositionally biased region" description="Low complexity" evidence="1">
    <location>
        <begin position="127"/>
        <end position="145"/>
    </location>
</feature>
<feature type="compositionally biased region" description="Basic and acidic residues" evidence="1">
    <location>
        <begin position="218"/>
        <end position="243"/>
    </location>
</feature>
<organism evidence="2 3">
    <name type="scientific">Aureobasidium uvarum</name>
    <dbReference type="NCBI Taxonomy" id="2773716"/>
    <lineage>
        <taxon>Eukaryota</taxon>
        <taxon>Fungi</taxon>
        <taxon>Dikarya</taxon>
        <taxon>Ascomycota</taxon>
        <taxon>Pezizomycotina</taxon>
        <taxon>Dothideomycetes</taxon>
        <taxon>Dothideomycetidae</taxon>
        <taxon>Dothideales</taxon>
        <taxon>Saccotheciaceae</taxon>
        <taxon>Aureobasidium</taxon>
    </lineage>
</organism>
<feature type="compositionally biased region" description="Basic and acidic residues" evidence="1">
    <location>
        <begin position="103"/>
        <end position="119"/>
    </location>
</feature>
<accession>A0A9N8KFW3</accession>
<reference evidence="2" key="1">
    <citation type="submission" date="2020-06" db="EMBL/GenBank/DDBJ databases">
        <authorList>
            <person name="Onetto C."/>
        </authorList>
    </citation>
    <scope>NUCLEOTIDE SEQUENCE</scope>
</reference>
<dbReference type="Proteomes" id="UP000745764">
    <property type="component" value="Unassembled WGS sequence"/>
</dbReference>
<gene>
    <name evidence="2" type="ORF">AWRI4620_LOCUS3219</name>
</gene>
<feature type="compositionally biased region" description="Basic and acidic residues" evidence="1">
    <location>
        <begin position="152"/>
        <end position="161"/>
    </location>
</feature>
<dbReference type="OrthoDB" id="437973at2759"/>
<evidence type="ECO:0000313" key="2">
    <source>
        <dbReference type="EMBL" id="CAD0108964.1"/>
    </source>
</evidence>